<gene>
    <name evidence="1" type="ORF">RhiirA1_417918</name>
</gene>
<dbReference type="Proteomes" id="UP000232688">
    <property type="component" value="Unassembled WGS sequence"/>
</dbReference>
<sequence>MIKCEQYVISLNSIKPSEEFKQAAEKAIESMTPFTDLQNLFDEYGQFFPTRIVLGKLYRHTLLIAYLAKDSETLVGKKDLGANPLESL</sequence>
<dbReference type="VEuPathDB" id="FungiDB:RhiirA1_417918"/>
<dbReference type="OrthoDB" id="2442739at2759"/>
<organism evidence="1 2">
    <name type="scientific">Rhizophagus irregularis</name>
    <dbReference type="NCBI Taxonomy" id="588596"/>
    <lineage>
        <taxon>Eukaryota</taxon>
        <taxon>Fungi</taxon>
        <taxon>Fungi incertae sedis</taxon>
        <taxon>Mucoromycota</taxon>
        <taxon>Glomeromycotina</taxon>
        <taxon>Glomeromycetes</taxon>
        <taxon>Glomerales</taxon>
        <taxon>Glomeraceae</taxon>
        <taxon>Rhizophagus</taxon>
    </lineage>
</organism>
<reference evidence="1 2" key="1">
    <citation type="submission" date="2017-10" db="EMBL/GenBank/DDBJ databases">
        <title>Extensive intraspecific genome diversity in a model arbuscular mycorrhizal fungus.</title>
        <authorList>
            <person name="Chen E.C.H."/>
            <person name="Morin E."/>
            <person name="Baudet D."/>
            <person name="Noel J."/>
            <person name="Ndikumana S."/>
            <person name="Charron P."/>
            <person name="St-Onge C."/>
            <person name="Giorgi J."/>
            <person name="Grigoriev I.V."/>
            <person name="Roux C."/>
            <person name="Martin F.M."/>
            <person name="Corradi N."/>
        </authorList>
    </citation>
    <scope>NUCLEOTIDE SEQUENCE [LARGE SCALE GENOMIC DNA]</scope>
    <source>
        <strain evidence="1 2">A1</strain>
    </source>
</reference>
<dbReference type="EMBL" id="LLXH01000382">
    <property type="protein sequence ID" value="PKC67610.1"/>
    <property type="molecule type" value="Genomic_DNA"/>
</dbReference>
<reference evidence="1 2" key="2">
    <citation type="submission" date="2017-10" db="EMBL/GenBank/DDBJ databases">
        <title>Genome analyses suggest a sexual origin of heterokaryosis in a supposedly ancient asexual fungus.</title>
        <authorList>
            <person name="Corradi N."/>
            <person name="Sedzielewska K."/>
            <person name="Noel J."/>
            <person name="Charron P."/>
            <person name="Farinelli L."/>
            <person name="Marton T."/>
            <person name="Kruger M."/>
            <person name="Pelin A."/>
            <person name="Brachmann A."/>
            <person name="Corradi N."/>
        </authorList>
    </citation>
    <scope>NUCLEOTIDE SEQUENCE [LARGE SCALE GENOMIC DNA]</scope>
    <source>
        <strain evidence="1 2">A1</strain>
    </source>
</reference>
<proteinExistence type="predicted"/>
<comment type="caution">
    <text evidence="1">The sequence shown here is derived from an EMBL/GenBank/DDBJ whole genome shotgun (WGS) entry which is preliminary data.</text>
</comment>
<name>A0A2I1E970_9GLOM</name>
<evidence type="ECO:0000313" key="1">
    <source>
        <dbReference type="EMBL" id="PKC67610.1"/>
    </source>
</evidence>
<evidence type="ECO:0000313" key="2">
    <source>
        <dbReference type="Proteomes" id="UP000232688"/>
    </source>
</evidence>
<protein>
    <submittedName>
        <fullName evidence="1">Uncharacterized protein</fullName>
    </submittedName>
</protein>
<dbReference type="AlphaFoldDB" id="A0A2I1E970"/>
<accession>A0A2I1E970</accession>
<feature type="non-terminal residue" evidence="1">
    <location>
        <position position="88"/>
    </location>
</feature>